<dbReference type="SMART" id="SM00717">
    <property type="entry name" value="SANT"/>
    <property type="match status" value="1"/>
</dbReference>
<feature type="region of interest" description="Disordered" evidence="2">
    <location>
        <begin position="1033"/>
        <end position="1062"/>
    </location>
</feature>
<dbReference type="PANTHER" id="PTHR33427:SF2">
    <property type="entry name" value="TRICHOHYALIN"/>
    <property type="match status" value="1"/>
</dbReference>
<protein>
    <recommendedName>
        <fullName evidence="7">Myb-like domain-containing protein</fullName>
    </recommendedName>
</protein>
<dbReference type="PROSITE" id="PS51294">
    <property type="entry name" value="HTH_MYB"/>
    <property type="match status" value="1"/>
</dbReference>
<dbReference type="InterPro" id="IPR017930">
    <property type="entry name" value="Myb_dom"/>
</dbReference>
<proteinExistence type="predicted"/>
<organism evidence="5 6">
    <name type="scientific">Ceratodon purpureus</name>
    <name type="common">Fire moss</name>
    <name type="synonym">Dicranum purpureum</name>
    <dbReference type="NCBI Taxonomy" id="3225"/>
    <lineage>
        <taxon>Eukaryota</taxon>
        <taxon>Viridiplantae</taxon>
        <taxon>Streptophyta</taxon>
        <taxon>Embryophyta</taxon>
        <taxon>Bryophyta</taxon>
        <taxon>Bryophytina</taxon>
        <taxon>Bryopsida</taxon>
        <taxon>Dicranidae</taxon>
        <taxon>Pseudoditrichales</taxon>
        <taxon>Ditrichaceae</taxon>
        <taxon>Ceratodon</taxon>
    </lineage>
</organism>
<dbReference type="PANTHER" id="PTHR33427">
    <property type="entry name" value="HNH ENDONUCLEASE"/>
    <property type="match status" value="1"/>
</dbReference>
<evidence type="ECO:0000259" key="4">
    <source>
        <dbReference type="PROSITE" id="PS51294"/>
    </source>
</evidence>
<dbReference type="PROSITE" id="PS50090">
    <property type="entry name" value="MYB_LIKE"/>
    <property type="match status" value="1"/>
</dbReference>
<keyword evidence="6" id="KW-1185">Reference proteome</keyword>
<dbReference type="Gene3D" id="1.10.10.60">
    <property type="entry name" value="Homeodomain-like"/>
    <property type="match status" value="1"/>
</dbReference>
<reference evidence="5" key="1">
    <citation type="submission" date="2020-06" db="EMBL/GenBank/DDBJ databases">
        <title>WGS assembly of Ceratodon purpureus strain R40.</title>
        <authorList>
            <person name="Carey S.B."/>
            <person name="Jenkins J."/>
            <person name="Shu S."/>
            <person name="Lovell J.T."/>
            <person name="Sreedasyam A."/>
            <person name="Maumus F."/>
            <person name="Tiley G.P."/>
            <person name="Fernandez-Pozo N."/>
            <person name="Barry K."/>
            <person name="Chen C."/>
            <person name="Wang M."/>
            <person name="Lipzen A."/>
            <person name="Daum C."/>
            <person name="Saski C.A."/>
            <person name="Payton A.C."/>
            <person name="Mcbreen J.C."/>
            <person name="Conrad R.E."/>
            <person name="Kollar L.M."/>
            <person name="Olsson S."/>
            <person name="Huttunen S."/>
            <person name="Landis J.B."/>
            <person name="Wickett N.J."/>
            <person name="Johnson M.G."/>
            <person name="Rensing S.A."/>
            <person name="Grimwood J."/>
            <person name="Schmutz J."/>
            <person name="Mcdaniel S.F."/>
        </authorList>
    </citation>
    <scope>NUCLEOTIDE SEQUENCE</scope>
    <source>
        <strain evidence="5">R40</strain>
    </source>
</reference>
<evidence type="ECO:0000256" key="1">
    <source>
        <dbReference type="SAM" id="Coils"/>
    </source>
</evidence>
<feature type="region of interest" description="Disordered" evidence="2">
    <location>
        <begin position="1136"/>
        <end position="1163"/>
    </location>
</feature>
<dbReference type="InterPro" id="IPR009057">
    <property type="entry name" value="Homeodomain-like_sf"/>
</dbReference>
<accession>A0A8T0G6V3</accession>
<keyword evidence="1" id="KW-0175">Coiled coil</keyword>
<feature type="domain" description="Myb-like" evidence="3">
    <location>
        <begin position="283"/>
        <end position="329"/>
    </location>
</feature>
<feature type="domain" description="HTH myb-type" evidence="4">
    <location>
        <begin position="280"/>
        <end position="308"/>
    </location>
</feature>
<gene>
    <name evidence="5" type="ORF">KC19_12G136300</name>
</gene>
<dbReference type="SUPFAM" id="SSF46689">
    <property type="entry name" value="Homeodomain-like"/>
    <property type="match status" value="1"/>
</dbReference>
<dbReference type="CDD" id="cd11660">
    <property type="entry name" value="SANT_TRF"/>
    <property type="match status" value="1"/>
</dbReference>
<evidence type="ECO:0000259" key="3">
    <source>
        <dbReference type="PROSITE" id="PS50090"/>
    </source>
</evidence>
<feature type="coiled-coil region" evidence="1">
    <location>
        <begin position="358"/>
        <end position="412"/>
    </location>
</feature>
<name>A0A8T0G6V3_CERPU</name>
<dbReference type="InterPro" id="IPR001005">
    <property type="entry name" value="SANT/Myb"/>
</dbReference>
<sequence>MFSQLGCAEEDTEVDPQLGYPLVYPKLCRHAHSTGLPMPFLEGPPQRFLPYSPQADDFAHLKDWDNVFPVVAEKEKDSLNTRKFAEELWQQLDHLGNAGFDPAKFRVDPYGNVVYWNADPSSPLAWDIDYWFPHPRGGKTKLPNLRIVQWQAYLRKRNRLEFLVPWWDLQHGCSINQFLSAFAAKNADFRKRSFALFFAGGEDESVAREHVGECRPWPQQFREKKALCGLAAAAIVSVSTEIVEVDCEVGGPSKGPTSSDVSRILGAYPYGAILAGTPSKRLWSVEEEEAVKRGVSKFGPGSWKEIKEDDVTLANRSVAQIKEKFRLMRGVSRNVARENGAGRGGLSGRQSAATTALQKELRVKIMREEDRREKEEELAQLEETVTKLKLENEKERLKAQELESLLKKHKHRVEKQRKWAESQSSYRLCLERVLRDTMHQTITYKEQARLTREACNVLIARLDSQKATCEAMEHELLQRHSQREILEAAAGGNMNDRTTLMHKKLVTQGRDVVDVSSCVSLRAGDDDEDEEEEKIVMTANKLSESDTDDEGDDEVYNLRREHQQAVRKSLVRHAIKVAMQVEDTKETVDDSQWDIPSGVAKPPCPIQASKYMAQSRKGARKIEEVPRTHIQYDADSETQGSESDSDFADDEMSPAIRISREDNKLVSELSQFHEGPTSELRDFCTRNSKPGDSNLGNIMVDYAKFEHGQAPVSEPALDIPIPSAGESLRSDHSKQEVQKDVIMVQQTESNSKDNVATTDNPTLCKQEYIDELLQQIRFQIPTSEVTEEIMASGRPYMSEGHLDELLEQVLKTHLDNVRETDARQPQPTDVDDEKLKEIGKSNLDKWLQALLFKDAESVCSSPGHDTPALQITSPALSQLSMAAMRESLELASHQEFLNRDSENAERPRSSLWGALLRKLTVKHHDSELSLFEPKEDYDMIDEAQNMLPRLSNHEAGVADAMNSLLKSSPNNQTTEDNLHRNVSSTLAEGRRCGNEPCTTLPGWPGGNPKMGVIALNYWPKDTTSTSTSTITINNNTINNNTNDNTNTNTEPNSLSNESSTVWKTERRVEDGVQVDYPHSFEKRHFPRPLSDVDEISETESTDSPSCSIAFPVAERKELHRHKRRVSIKVAGFVGWKKGSKRGESKMQCDGPPAPAQVATRVES</sequence>
<evidence type="ECO:0000313" key="5">
    <source>
        <dbReference type="EMBL" id="KAG0555006.1"/>
    </source>
</evidence>
<evidence type="ECO:0000256" key="2">
    <source>
        <dbReference type="SAM" id="MobiDB-lite"/>
    </source>
</evidence>
<dbReference type="Proteomes" id="UP000822688">
    <property type="component" value="Chromosome 12"/>
</dbReference>
<dbReference type="AlphaFoldDB" id="A0A8T0G6V3"/>
<evidence type="ECO:0000313" key="6">
    <source>
        <dbReference type="Proteomes" id="UP000822688"/>
    </source>
</evidence>
<feature type="compositionally biased region" description="Polar residues" evidence="2">
    <location>
        <begin position="1050"/>
        <end position="1062"/>
    </location>
</feature>
<dbReference type="Pfam" id="PF00249">
    <property type="entry name" value="Myb_DNA-binding"/>
    <property type="match status" value="1"/>
</dbReference>
<comment type="caution">
    <text evidence="5">The sequence shown here is derived from an EMBL/GenBank/DDBJ whole genome shotgun (WGS) entry which is preliminary data.</text>
</comment>
<feature type="compositionally biased region" description="Low complexity" evidence="2">
    <location>
        <begin position="1033"/>
        <end position="1049"/>
    </location>
</feature>
<evidence type="ECO:0008006" key="7">
    <source>
        <dbReference type="Google" id="ProtNLM"/>
    </source>
</evidence>
<dbReference type="EMBL" id="CM026433">
    <property type="protein sequence ID" value="KAG0555006.1"/>
    <property type="molecule type" value="Genomic_DNA"/>
</dbReference>